<dbReference type="AlphaFoldDB" id="A0A8D2B7G9"/>
<name>A0A8D2B7G9_SCIVU</name>
<accession>A0A8D2B7G9</accession>
<proteinExistence type="predicted"/>
<organism evidence="1 2">
    <name type="scientific">Sciurus vulgaris</name>
    <name type="common">Eurasian red squirrel</name>
    <dbReference type="NCBI Taxonomy" id="55149"/>
    <lineage>
        <taxon>Eukaryota</taxon>
        <taxon>Metazoa</taxon>
        <taxon>Chordata</taxon>
        <taxon>Craniata</taxon>
        <taxon>Vertebrata</taxon>
        <taxon>Euteleostomi</taxon>
        <taxon>Mammalia</taxon>
        <taxon>Eutheria</taxon>
        <taxon>Euarchontoglires</taxon>
        <taxon>Glires</taxon>
        <taxon>Rodentia</taxon>
        <taxon>Sciuromorpha</taxon>
        <taxon>Sciuridae</taxon>
        <taxon>Sciurinae</taxon>
        <taxon>Sciurini</taxon>
        <taxon>Sciurus</taxon>
    </lineage>
</organism>
<reference evidence="1" key="1">
    <citation type="submission" date="2025-08" db="UniProtKB">
        <authorList>
            <consortium name="Ensembl"/>
        </authorList>
    </citation>
    <scope>IDENTIFICATION</scope>
</reference>
<reference evidence="1" key="2">
    <citation type="submission" date="2025-09" db="UniProtKB">
        <authorList>
            <consortium name="Ensembl"/>
        </authorList>
    </citation>
    <scope>IDENTIFICATION</scope>
</reference>
<evidence type="ECO:0000313" key="1">
    <source>
        <dbReference type="Ensembl" id="ENSSVLP00005012255.1"/>
    </source>
</evidence>
<sequence length="74" mass="8305">MFLRQAQWCTPVIPVAQEAEAGGSRVQRKFEASLSNLARPCLKMKNKKEWGCMPGCVEGTKQDRQGPCPHEVLF</sequence>
<evidence type="ECO:0000313" key="2">
    <source>
        <dbReference type="Proteomes" id="UP000694564"/>
    </source>
</evidence>
<keyword evidence="2" id="KW-1185">Reference proteome</keyword>
<dbReference type="Ensembl" id="ENSSVLT00005013571.1">
    <property type="protein sequence ID" value="ENSSVLP00005012255.1"/>
    <property type="gene ID" value="ENSSVLG00005009728.1"/>
</dbReference>
<protein>
    <submittedName>
        <fullName evidence="1">Uncharacterized protein</fullName>
    </submittedName>
</protein>
<dbReference type="Proteomes" id="UP000694564">
    <property type="component" value="Chromosome 16"/>
</dbReference>